<sequence>MTNKGKLIESVYKADLSQRATLVIFYLINRADIENTCFPSVRTIAKECNISTRTVQRALTDLEEAGFLTRESRFHEQGGQRSNLYHLIVVDNDIERMESIESEMRFDEAAKEKSYSGNGIMGNIDKISTLTDYGNENKEVDCNNFEQVSFESFSSAIKHGSLLTGTPCQEVMP</sequence>
<comment type="caution">
    <text evidence="1">The sequence shown here is derived from an EMBL/GenBank/DDBJ whole genome shotgun (WGS) entry which is preliminary data.</text>
</comment>
<keyword evidence="2" id="KW-1185">Reference proteome</keyword>
<dbReference type="EMBL" id="JADKNH010000002">
    <property type="protein sequence ID" value="MBF4692267.1"/>
    <property type="molecule type" value="Genomic_DNA"/>
</dbReference>
<organism evidence="1 2">
    <name type="scientific">Fusibacter ferrireducens</name>
    <dbReference type="NCBI Taxonomy" id="2785058"/>
    <lineage>
        <taxon>Bacteria</taxon>
        <taxon>Bacillati</taxon>
        <taxon>Bacillota</taxon>
        <taxon>Clostridia</taxon>
        <taxon>Eubacteriales</taxon>
        <taxon>Eubacteriales Family XII. Incertae Sedis</taxon>
        <taxon>Fusibacter</taxon>
    </lineage>
</organism>
<dbReference type="InterPro" id="IPR036390">
    <property type="entry name" value="WH_DNA-bd_sf"/>
</dbReference>
<evidence type="ECO:0000313" key="1">
    <source>
        <dbReference type="EMBL" id="MBF4692267.1"/>
    </source>
</evidence>
<gene>
    <name evidence="1" type="ORF">ISU02_04030</name>
</gene>
<protein>
    <submittedName>
        <fullName evidence="1">Helix-turn-helix domain-containing protein</fullName>
    </submittedName>
</protein>
<dbReference type="SUPFAM" id="SSF46785">
    <property type="entry name" value="Winged helix' DNA-binding domain"/>
    <property type="match status" value="1"/>
</dbReference>
<dbReference type="Proteomes" id="UP000614200">
    <property type="component" value="Unassembled WGS sequence"/>
</dbReference>
<proteinExistence type="predicted"/>
<dbReference type="Pfam" id="PF13730">
    <property type="entry name" value="HTH_36"/>
    <property type="match status" value="1"/>
</dbReference>
<dbReference type="RefSeq" id="WP_194700506.1">
    <property type="nucleotide sequence ID" value="NZ_JADKNH010000002.1"/>
</dbReference>
<evidence type="ECO:0000313" key="2">
    <source>
        <dbReference type="Proteomes" id="UP000614200"/>
    </source>
</evidence>
<name>A0ABR9ZP80_9FIRM</name>
<dbReference type="InterPro" id="IPR036388">
    <property type="entry name" value="WH-like_DNA-bd_sf"/>
</dbReference>
<dbReference type="Gene3D" id="1.10.10.10">
    <property type="entry name" value="Winged helix-like DNA-binding domain superfamily/Winged helix DNA-binding domain"/>
    <property type="match status" value="1"/>
</dbReference>
<reference evidence="1 2" key="1">
    <citation type="submission" date="2020-11" db="EMBL/GenBank/DDBJ databases">
        <title>Fusibacter basophilias sp. nov.</title>
        <authorList>
            <person name="Qiu D."/>
        </authorList>
    </citation>
    <scope>NUCLEOTIDE SEQUENCE [LARGE SCALE GENOMIC DNA]</scope>
    <source>
        <strain evidence="1 2">Q10-2</strain>
    </source>
</reference>
<accession>A0ABR9ZP80</accession>